<sequence length="93" mass="10396">MQRKFAWYALSTEQQSQSSAPWCPWVVWDERLRKANGLQRPETTLIDDFDSLVDRPFEIKPGALGLDGSDLEGASVGVERGQVDRRVENGGSS</sequence>
<evidence type="ECO:0000313" key="2">
    <source>
        <dbReference type="Proteomes" id="UP000663843"/>
    </source>
</evidence>
<dbReference type="Proteomes" id="UP000663843">
    <property type="component" value="Unassembled WGS sequence"/>
</dbReference>
<accession>A0A8H3A4M2</accession>
<dbReference type="OrthoDB" id="3193829at2759"/>
<organism evidence="1 2">
    <name type="scientific">Rhizoctonia solani</name>
    <dbReference type="NCBI Taxonomy" id="456999"/>
    <lineage>
        <taxon>Eukaryota</taxon>
        <taxon>Fungi</taxon>
        <taxon>Dikarya</taxon>
        <taxon>Basidiomycota</taxon>
        <taxon>Agaricomycotina</taxon>
        <taxon>Agaricomycetes</taxon>
        <taxon>Cantharellales</taxon>
        <taxon>Ceratobasidiaceae</taxon>
        <taxon>Rhizoctonia</taxon>
    </lineage>
</organism>
<comment type="caution">
    <text evidence="1">The sequence shown here is derived from an EMBL/GenBank/DDBJ whole genome shotgun (WGS) entry which is preliminary data.</text>
</comment>
<dbReference type="AlphaFoldDB" id="A0A8H3A4M2"/>
<evidence type="ECO:0000313" key="1">
    <source>
        <dbReference type="EMBL" id="CAE6404429.1"/>
    </source>
</evidence>
<reference evidence="1" key="1">
    <citation type="submission" date="2021-01" db="EMBL/GenBank/DDBJ databases">
        <authorList>
            <person name="Kaushik A."/>
        </authorList>
    </citation>
    <scope>NUCLEOTIDE SEQUENCE</scope>
    <source>
        <strain evidence="1">AG2-2IIIB</strain>
    </source>
</reference>
<dbReference type="EMBL" id="CAJMWT010001479">
    <property type="protein sequence ID" value="CAE6404429.1"/>
    <property type="molecule type" value="Genomic_DNA"/>
</dbReference>
<protein>
    <submittedName>
        <fullName evidence="1">Uncharacterized protein</fullName>
    </submittedName>
</protein>
<name>A0A8H3A4M2_9AGAM</name>
<gene>
    <name evidence="1" type="ORF">RDB_LOCUS38540</name>
</gene>
<proteinExistence type="predicted"/>